<evidence type="ECO:0000259" key="1">
    <source>
        <dbReference type="Pfam" id="PF13581"/>
    </source>
</evidence>
<accession>A0ABW1JLY5</accession>
<feature type="domain" description="Histidine kinase/HSP90-like ATPase" evidence="1">
    <location>
        <begin position="25"/>
        <end position="120"/>
    </location>
</feature>
<evidence type="ECO:0000313" key="3">
    <source>
        <dbReference type="Proteomes" id="UP001596223"/>
    </source>
</evidence>
<dbReference type="GO" id="GO:0005524">
    <property type="term" value="F:ATP binding"/>
    <property type="evidence" value="ECO:0007669"/>
    <property type="project" value="UniProtKB-KW"/>
</dbReference>
<keyword evidence="3" id="KW-1185">Reference proteome</keyword>
<evidence type="ECO:0000313" key="2">
    <source>
        <dbReference type="EMBL" id="MFC6010421.1"/>
    </source>
</evidence>
<comment type="caution">
    <text evidence="2">The sequence shown here is derived from an EMBL/GenBank/DDBJ whole genome shotgun (WGS) entry which is preliminary data.</text>
</comment>
<keyword evidence="2" id="KW-0067">ATP-binding</keyword>
<dbReference type="Pfam" id="PF13581">
    <property type="entry name" value="HATPase_c_2"/>
    <property type="match status" value="1"/>
</dbReference>
<dbReference type="Gene3D" id="3.30.565.10">
    <property type="entry name" value="Histidine kinase-like ATPase, C-terminal domain"/>
    <property type="match status" value="1"/>
</dbReference>
<dbReference type="InterPro" id="IPR036890">
    <property type="entry name" value="HATPase_C_sf"/>
</dbReference>
<dbReference type="InterPro" id="IPR003594">
    <property type="entry name" value="HATPase_dom"/>
</dbReference>
<name>A0ABW1JLY5_9NOCA</name>
<keyword evidence="2" id="KW-0547">Nucleotide-binding</keyword>
<dbReference type="EMBL" id="JBHSQN010000002">
    <property type="protein sequence ID" value="MFC6010421.1"/>
    <property type="molecule type" value="Genomic_DNA"/>
</dbReference>
<dbReference type="Proteomes" id="UP001596223">
    <property type="component" value="Unassembled WGS sequence"/>
</dbReference>
<proteinExistence type="predicted"/>
<gene>
    <name evidence="2" type="ORF">ACFP3H_05110</name>
</gene>
<protein>
    <submittedName>
        <fullName evidence="2">ATP-binding protein</fullName>
    </submittedName>
</protein>
<reference evidence="3" key="1">
    <citation type="journal article" date="2019" name="Int. J. Syst. Evol. Microbiol.">
        <title>The Global Catalogue of Microorganisms (GCM) 10K type strain sequencing project: providing services to taxonomists for standard genome sequencing and annotation.</title>
        <authorList>
            <consortium name="The Broad Institute Genomics Platform"/>
            <consortium name="The Broad Institute Genome Sequencing Center for Infectious Disease"/>
            <person name="Wu L."/>
            <person name="Ma J."/>
        </authorList>
    </citation>
    <scope>NUCLEOTIDE SEQUENCE [LARGE SCALE GENOMIC DNA]</scope>
    <source>
        <strain evidence="3">CCUG 36956</strain>
    </source>
</reference>
<dbReference type="RefSeq" id="WP_378600311.1">
    <property type="nucleotide sequence ID" value="NZ_JBHSQN010000002.1"/>
</dbReference>
<sequence>MNNPPDRSMAQRHVRTTTLGMDVKAEISQLLMLRAVAETAAMVAGFSMDEVTDLRVALDEIATCLMQHAVPDTLIRCEFAADKQGMRVQVSSVSTVPDPIDETGLGWQVLKVTTDHISIDSAPYDPTLDGRPVTVTLERARGHR</sequence>
<organism evidence="2 3">
    <name type="scientific">Nocardia lasii</name>
    <dbReference type="NCBI Taxonomy" id="1616107"/>
    <lineage>
        <taxon>Bacteria</taxon>
        <taxon>Bacillati</taxon>
        <taxon>Actinomycetota</taxon>
        <taxon>Actinomycetes</taxon>
        <taxon>Mycobacteriales</taxon>
        <taxon>Nocardiaceae</taxon>
        <taxon>Nocardia</taxon>
    </lineage>
</organism>